<evidence type="ECO:0000313" key="1">
    <source>
        <dbReference type="EMBL" id="OLF16786.1"/>
    </source>
</evidence>
<accession>A0A1Q8CQZ3</accession>
<dbReference type="InterPro" id="IPR043504">
    <property type="entry name" value="Peptidase_S1_PA_chymotrypsin"/>
</dbReference>
<dbReference type="PANTHER" id="PTHR36234:SF5">
    <property type="entry name" value="LYSYL ENDOPEPTIDASE"/>
    <property type="match status" value="1"/>
</dbReference>
<dbReference type="AlphaFoldDB" id="A0A1Q8CQZ3"/>
<dbReference type="STRING" id="1912961.BU204_15085"/>
<dbReference type="InterPro" id="IPR009003">
    <property type="entry name" value="Peptidase_S1_PA"/>
</dbReference>
<name>A0A1Q8CQZ3_9PSEU</name>
<dbReference type="Proteomes" id="UP000185596">
    <property type="component" value="Unassembled WGS sequence"/>
</dbReference>
<proteinExistence type="predicted"/>
<protein>
    <recommendedName>
        <fullName evidence="3">Serine protease</fullName>
    </recommendedName>
</protein>
<evidence type="ECO:0008006" key="3">
    <source>
        <dbReference type="Google" id="ProtNLM"/>
    </source>
</evidence>
<dbReference type="PANTHER" id="PTHR36234">
    <property type="entry name" value="LYSYL ENDOPEPTIDASE"/>
    <property type="match status" value="1"/>
</dbReference>
<dbReference type="Gene3D" id="2.40.10.10">
    <property type="entry name" value="Trypsin-like serine proteases"/>
    <property type="match status" value="2"/>
</dbReference>
<evidence type="ECO:0000313" key="2">
    <source>
        <dbReference type="Proteomes" id="UP000185596"/>
    </source>
</evidence>
<gene>
    <name evidence="1" type="ORF">BU204_15085</name>
</gene>
<sequence length="306" mass="33016">MARVSSRTHDRLAKIGILRVPGGIAEADEPRRVAVRIDRLGRHYPDLPPVSTDAVAASEPGAMATAKAILEAIVLDNDLLGVGYLEGGVVAAQAVARINVRDARGRLQGYGTGSLVSPELLLTNHHVLPDAAVAGHSLVEFNYQDGTDGRPKPLQGFELDPDRFFVADEALDFALVAVRAQPGELDQFGYNRLVREEGKAIVGDYVTIIQHPRGEKKMVALRENRVVDVLDKFLHYETDTEPGSSGSPVFNDQWEVVALHHASVPAPGRGELGTRLNEGLRISALIEHLRGLDLTPECAALVDTLG</sequence>
<dbReference type="Pfam" id="PF13365">
    <property type="entry name" value="Trypsin_2"/>
    <property type="match status" value="1"/>
</dbReference>
<organism evidence="1 2">
    <name type="scientific">Actinophytocola xanthii</name>
    <dbReference type="NCBI Taxonomy" id="1912961"/>
    <lineage>
        <taxon>Bacteria</taxon>
        <taxon>Bacillati</taxon>
        <taxon>Actinomycetota</taxon>
        <taxon>Actinomycetes</taxon>
        <taxon>Pseudonocardiales</taxon>
        <taxon>Pseudonocardiaceae</taxon>
    </lineage>
</organism>
<keyword evidence="2" id="KW-1185">Reference proteome</keyword>
<dbReference type="EMBL" id="MSIE01000025">
    <property type="protein sequence ID" value="OLF16786.1"/>
    <property type="molecule type" value="Genomic_DNA"/>
</dbReference>
<comment type="caution">
    <text evidence="1">The sequence shown here is derived from an EMBL/GenBank/DDBJ whole genome shotgun (WGS) entry which is preliminary data.</text>
</comment>
<dbReference type="SUPFAM" id="SSF50494">
    <property type="entry name" value="Trypsin-like serine proteases"/>
    <property type="match status" value="1"/>
</dbReference>
<reference evidence="1 2" key="1">
    <citation type="submission" date="2016-12" db="EMBL/GenBank/DDBJ databases">
        <title>The draft genome sequence of Actinophytocola sp. 11-183.</title>
        <authorList>
            <person name="Wang W."/>
            <person name="Yuan L."/>
        </authorList>
    </citation>
    <scope>NUCLEOTIDE SEQUENCE [LARGE SCALE GENOMIC DNA]</scope>
    <source>
        <strain evidence="1 2">11-183</strain>
    </source>
</reference>